<organism evidence="6 7">
    <name type="scientific">Poriferisphaera corsica</name>
    <dbReference type="NCBI Taxonomy" id="2528020"/>
    <lineage>
        <taxon>Bacteria</taxon>
        <taxon>Pseudomonadati</taxon>
        <taxon>Planctomycetota</taxon>
        <taxon>Phycisphaerae</taxon>
        <taxon>Phycisphaerales</taxon>
        <taxon>Phycisphaeraceae</taxon>
        <taxon>Poriferisphaera</taxon>
    </lineage>
</organism>
<dbReference type="Proteomes" id="UP000317369">
    <property type="component" value="Chromosome"/>
</dbReference>
<dbReference type="Pfam" id="PF00700">
    <property type="entry name" value="Flagellin_C"/>
    <property type="match status" value="1"/>
</dbReference>
<evidence type="ECO:0000256" key="2">
    <source>
        <dbReference type="ARBA" id="ARBA00023143"/>
    </source>
</evidence>
<dbReference type="Gene3D" id="1.20.1330.10">
    <property type="entry name" value="f41 fragment of flagellin, N-terminal domain"/>
    <property type="match status" value="2"/>
</dbReference>
<keyword evidence="2 3" id="KW-0975">Bacterial flagellum</keyword>
<comment type="similarity">
    <text evidence="1 3">Belongs to the bacterial flagellin family.</text>
</comment>
<dbReference type="Pfam" id="PF00669">
    <property type="entry name" value="Flagellin_N"/>
    <property type="match status" value="1"/>
</dbReference>
<sequence length="586" mass="60480">MSRINTNVNVMTAQRVSGMQNKGLNTSLERLSTGLRINRGKDDPAGLIASENLRSEKAAISAAITNAERADQVVNVAEGGLQEINASLVELQSLVTASANEAGLSKEEKEANQQQVESILQTIDRIANNTSFQGTKLLNGNFDFQLADKDANVQSLEINAAKIGSEPLKVQANITQSAQQAGTYLSLGGTLQLDDNADSTFSIEIGGALGSRQLSFASGTTTADMAAQINTFTDVTGIKAITVNSGDQDGIKLLSTEYGSNEFVSVEVLDDGNVSAGDGIFNLDSKNTNALGKTLGTPTTTTSDDQADAATATAFGIAVGDIGTLNVGDTRTVVAANGDQTVYTYQGAGTNSDHKFDVAVSVASTSALTSFVSANDVIRDGGQDVTGTINGITARGDGRTMSVKSDALDMAVTLQDDGAASTASATKTGIVDLVNITGGGAQFSIGPSVDATNQVRLGISSVSSREIGTTSFGAETYNLADLGGSGDLNMIDGDLEKAQDVVNASIKSVSAMRGRFGSFQKNIIGSTVNSLGVALENISAAESAIRDTDFAKETAEMTRTQILSQASQTVLAQAKSQPMNVLSLLG</sequence>
<dbReference type="PRINTS" id="PR00207">
    <property type="entry name" value="FLAGELLIN"/>
</dbReference>
<dbReference type="PANTHER" id="PTHR42792">
    <property type="entry name" value="FLAGELLIN"/>
    <property type="match status" value="1"/>
</dbReference>
<evidence type="ECO:0000259" key="5">
    <source>
        <dbReference type="Pfam" id="PF00700"/>
    </source>
</evidence>
<dbReference type="GO" id="GO:0005198">
    <property type="term" value="F:structural molecule activity"/>
    <property type="evidence" value="ECO:0007669"/>
    <property type="project" value="UniProtKB-UniRule"/>
</dbReference>
<dbReference type="InterPro" id="IPR042187">
    <property type="entry name" value="Flagellin_C_sub2"/>
</dbReference>
<protein>
    <recommendedName>
        <fullName evidence="3">Flagellin</fullName>
    </recommendedName>
</protein>
<dbReference type="PANTHER" id="PTHR42792:SF2">
    <property type="entry name" value="FLAGELLIN"/>
    <property type="match status" value="1"/>
</dbReference>
<dbReference type="InterPro" id="IPR046358">
    <property type="entry name" value="Flagellin_C"/>
</dbReference>
<evidence type="ECO:0000256" key="3">
    <source>
        <dbReference type="RuleBase" id="RU362073"/>
    </source>
</evidence>
<dbReference type="GO" id="GO:0009288">
    <property type="term" value="C:bacterial-type flagellum"/>
    <property type="evidence" value="ECO:0007669"/>
    <property type="project" value="UniProtKB-SubCell"/>
</dbReference>
<dbReference type="RefSeq" id="WP_145078429.1">
    <property type="nucleotide sequence ID" value="NZ_CP036425.1"/>
</dbReference>
<accession>A0A517YWA3</accession>
<evidence type="ECO:0000259" key="4">
    <source>
        <dbReference type="Pfam" id="PF00669"/>
    </source>
</evidence>
<feature type="domain" description="Flagellin C-terminal" evidence="5">
    <location>
        <begin position="501"/>
        <end position="585"/>
    </location>
</feature>
<dbReference type="EMBL" id="CP036425">
    <property type="protein sequence ID" value="QDU34510.1"/>
    <property type="molecule type" value="Genomic_DNA"/>
</dbReference>
<dbReference type="InterPro" id="IPR001029">
    <property type="entry name" value="Flagellin_N"/>
</dbReference>
<dbReference type="GO" id="GO:0005576">
    <property type="term" value="C:extracellular region"/>
    <property type="evidence" value="ECO:0007669"/>
    <property type="project" value="UniProtKB-SubCell"/>
</dbReference>
<evidence type="ECO:0000313" key="6">
    <source>
        <dbReference type="EMBL" id="QDU34510.1"/>
    </source>
</evidence>
<dbReference type="AlphaFoldDB" id="A0A517YWA3"/>
<comment type="function">
    <text evidence="3">Flagellin is the subunit protein which polymerizes to form the filaments of bacterial flagella.</text>
</comment>
<dbReference type="KEGG" id="pcor:KS4_25800"/>
<feature type="domain" description="Flagellin N-terminal" evidence="4">
    <location>
        <begin position="4"/>
        <end position="142"/>
    </location>
</feature>
<evidence type="ECO:0000256" key="1">
    <source>
        <dbReference type="ARBA" id="ARBA00005709"/>
    </source>
</evidence>
<comment type="subcellular location">
    <subcellularLocation>
        <location evidence="3">Secreted</location>
    </subcellularLocation>
    <subcellularLocation>
        <location evidence="3">Bacterial flagellum</location>
    </subcellularLocation>
</comment>
<keyword evidence="3" id="KW-0964">Secreted</keyword>
<name>A0A517YWA3_9BACT</name>
<proteinExistence type="inferred from homology"/>
<keyword evidence="7" id="KW-1185">Reference proteome</keyword>
<gene>
    <name evidence="6" type="primary">yvzB</name>
    <name evidence="6" type="ORF">KS4_25800</name>
</gene>
<dbReference type="Gene3D" id="6.10.10.10">
    <property type="entry name" value="Flagellar export chaperone, C-terminal domain"/>
    <property type="match status" value="1"/>
</dbReference>
<dbReference type="OrthoDB" id="9796789at2"/>
<evidence type="ECO:0000313" key="7">
    <source>
        <dbReference type="Proteomes" id="UP000317369"/>
    </source>
</evidence>
<dbReference type="SUPFAM" id="SSF64518">
    <property type="entry name" value="Phase 1 flagellin"/>
    <property type="match status" value="1"/>
</dbReference>
<dbReference type="InterPro" id="IPR001492">
    <property type="entry name" value="Flagellin"/>
</dbReference>
<keyword evidence="6" id="KW-0966">Cell projection</keyword>
<keyword evidence="6" id="KW-0282">Flagellum</keyword>
<keyword evidence="6" id="KW-0969">Cilium</keyword>
<reference evidence="6 7" key="1">
    <citation type="submission" date="2019-02" db="EMBL/GenBank/DDBJ databases">
        <title>Deep-cultivation of Planctomycetes and their phenomic and genomic characterization uncovers novel biology.</title>
        <authorList>
            <person name="Wiegand S."/>
            <person name="Jogler M."/>
            <person name="Boedeker C."/>
            <person name="Pinto D."/>
            <person name="Vollmers J."/>
            <person name="Rivas-Marin E."/>
            <person name="Kohn T."/>
            <person name="Peeters S.H."/>
            <person name="Heuer A."/>
            <person name="Rast P."/>
            <person name="Oberbeckmann S."/>
            <person name="Bunk B."/>
            <person name="Jeske O."/>
            <person name="Meyerdierks A."/>
            <person name="Storesund J.E."/>
            <person name="Kallscheuer N."/>
            <person name="Luecker S."/>
            <person name="Lage O.M."/>
            <person name="Pohl T."/>
            <person name="Merkel B.J."/>
            <person name="Hornburger P."/>
            <person name="Mueller R.-W."/>
            <person name="Bruemmer F."/>
            <person name="Labrenz M."/>
            <person name="Spormann A.M."/>
            <person name="Op den Camp H."/>
            <person name="Overmann J."/>
            <person name="Amann R."/>
            <person name="Jetten M.S.M."/>
            <person name="Mascher T."/>
            <person name="Medema M.H."/>
            <person name="Devos D.P."/>
            <person name="Kaster A.-K."/>
            <person name="Ovreas L."/>
            <person name="Rohde M."/>
            <person name="Galperin M.Y."/>
            <person name="Jogler C."/>
        </authorList>
    </citation>
    <scope>NUCLEOTIDE SEQUENCE [LARGE SCALE GENOMIC DNA]</scope>
    <source>
        <strain evidence="6 7">KS4</strain>
    </source>
</reference>